<sequence>MTARRTSKQIYVYDEDAKFIKEHLRDELNLPTYADVVHELIESYKKEKSEEQIQDAMQKEFAKSLEKQKELQMKMTAIGKELSTLAELSSDFYYRNQYLRSGTINIGTDCDAWKNAEARAVEKIKNKQERAASHLGRFS</sequence>
<dbReference type="Proteomes" id="UP001210502">
    <property type="component" value="Unassembled WGS sequence"/>
</dbReference>
<name>A0AAW5YVT6_9LACO</name>
<organism evidence="1 2">
    <name type="scientific">Lactobacillus delbrueckii</name>
    <dbReference type="NCBI Taxonomy" id="1584"/>
    <lineage>
        <taxon>Bacteria</taxon>
        <taxon>Bacillati</taxon>
        <taxon>Bacillota</taxon>
        <taxon>Bacilli</taxon>
        <taxon>Lactobacillales</taxon>
        <taxon>Lactobacillaceae</taxon>
        <taxon>Lactobacillus</taxon>
    </lineage>
</organism>
<evidence type="ECO:0000313" key="2">
    <source>
        <dbReference type="Proteomes" id="UP001210502"/>
    </source>
</evidence>
<dbReference type="EMBL" id="JAQIEY010000019">
    <property type="protein sequence ID" value="MDA3768160.1"/>
    <property type="molecule type" value="Genomic_DNA"/>
</dbReference>
<accession>A0AAW5YVT6</accession>
<gene>
    <name evidence="1" type="ORF">PF586_06775</name>
</gene>
<proteinExistence type="predicted"/>
<dbReference type="RefSeq" id="WP_271024664.1">
    <property type="nucleotide sequence ID" value="NZ_JAQIEY010000019.1"/>
</dbReference>
<protein>
    <submittedName>
        <fullName evidence="1">Uncharacterized protein</fullName>
    </submittedName>
</protein>
<dbReference type="AlphaFoldDB" id="A0AAW5YVT6"/>
<comment type="caution">
    <text evidence="1">The sequence shown here is derived from an EMBL/GenBank/DDBJ whole genome shotgun (WGS) entry which is preliminary data.</text>
</comment>
<reference evidence="1" key="1">
    <citation type="submission" date="2023-01" db="EMBL/GenBank/DDBJ databases">
        <title>Sequencing of the bacterial strains from artisanal fermented milk Matsoni.</title>
        <authorList>
            <person name="Rozman V."/>
            <person name="Accetto T."/>
            <person name="Bogovic Matijasic B."/>
        </authorList>
    </citation>
    <scope>NUCLEOTIDE SEQUENCE</scope>
    <source>
        <strain evidence="1">Lbl333</strain>
    </source>
</reference>
<evidence type="ECO:0000313" key="1">
    <source>
        <dbReference type="EMBL" id="MDA3768160.1"/>
    </source>
</evidence>